<name>A0ABV8K3S6_9BACL</name>
<protein>
    <submittedName>
        <fullName evidence="2">Uncharacterized protein</fullName>
    </submittedName>
</protein>
<dbReference type="EMBL" id="JBHSAM010000025">
    <property type="protein sequence ID" value="MFC4100674.1"/>
    <property type="molecule type" value="Genomic_DNA"/>
</dbReference>
<reference evidence="3" key="1">
    <citation type="journal article" date="2019" name="Int. J. Syst. Evol. Microbiol.">
        <title>The Global Catalogue of Microorganisms (GCM) 10K type strain sequencing project: providing services to taxonomists for standard genome sequencing and annotation.</title>
        <authorList>
            <consortium name="The Broad Institute Genomics Platform"/>
            <consortium name="The Broad Institute Genome Sequencing Center for Infectious Disease"/>
            <person name="Wu L."/>
            <person name="Ma J."/>
        </authorList>
    </citation>
    <scope>NUCLEOTIDE SEQUENCE [LARGE SCALE GENOMIC DNA]</scope>
    <source>
        <strain evidence="3">IBRC-M 10987</strain>
    </source>
</reference>
<evidence type="ECO:0000313" key="2">
    <source>
        <dbReference type="EMBL" id="MFC4100674.1"/>
    </source>
</evidence>
<dbReference type="RefSeq" id="WP_377719431.1">
    <property type="nucleotide sequence ID" value="NZ_JBHSAM010000025.1"/>
</dbReference>
<feature type="compositionally biased region" description="Low complexity" evidence="1">
    <location>
        <begin position="75"/>
        <end position="104"/>
    </location>
</feature>
<dbReference type="Proteomes" id="UP001595715">
    <property type="component" value="Unassembled WGS sequence"/>
</dbReference>
<keyword evidence="3" id="KW-1185">Reference proteome</keyword>
<feature type="region of interest" description="Disordered" evidence="1">
    <location>
        <begin position="61"/>
        <end position="104"/>
    </location>
</feature>
<organism evidence="2 3">
    <name type="scientific">Paenibacillus xanthanilyticus</name>
    <dbReference type="NCBI Taxonomy" id="1783531"/>
    <lineage>
        <taxon>Bacteria</taxon>
        <taxon>Bacillati</taxon>
        <taxon>Bacillota</taxon>
        <taxon>Bacilli</taxon>
        <taxon>Bacillales</taxon>
        <taxon>Paenibacillaceae</taxon>
        <taxon>Paenibacillus</taxon>
    </lineage>
</organism>
<proteinExistence type="predicted"/>
<comment type="caution">
    <text evidence="2">The sequence shown here is derived from an EMBL/GenBank/DDBJ whole genome shotgun (WGS) entry which is preliminary data.</text>
</comment>
<accession>A0ABV8K3S6</accession>
<gene>
    <name evidence="2" type="ORF">ACFOZ8_13530</name>
</gene>
<sequence>MRNVPFCCAAIAARPRRSGSRFITVNRRAMTSVSRSIAPGDAPAGLAGEALRKEAVVRSTPFGAPTVPEVNSRMSGSEGATSRAASASARSSAGEAGTSRSSYG</sequence>
<evidence type="ECO:0000256" key="1">
    <source>
        <dbReference type="SAM" id="MobiDB-lite"/>
    </source>
</evidence>
<evidence type="ECO:0000313" key="3">
    <source>
        <dbReference type="Proteomes" id="UP001595715"/>
    </source>
</evidence>